<dbReference type="InterPro" id="IPR017871">
    <property type="entry name" value="ABC_transporter-like_CS"/>
</dbReference>
<dbReference type="InterPro" id="IPR003593">
    <property type="entry name" value="AAA+_ATPase"/>
</dbReference>
<keyword evidence="4 6" id="KW-0067">ATP-binding</keyword>
<keyword evidence="7" id="KW-1185">Reference proteome</keyword>
<proteinExistence type="inferred from homology"/>
<keyword evidence="2" id="KW-0813">Transport</keyword>
<evidence type="ECO:0000256" key="2">
    <source>
        <dbReference type="ARBA" id="ARBA00022448"/>
    </source>
</evidence>
<dbReference type="InterPro" id="IPR003439">
    <property type="entry name" value="ABC_transporter-like_ATP-bd"/>
</dbReference>
<sequence>MSGDLLMVEGLSKRFAGRGRSVRALDDVSFSIRKGETLGIVGPSGSGKSTLARVLLRLIEPDAGRILIDGEDWRSLSPKALRHRRGDIQMVFQDPLSAFNPRTTIGKAIMDPLRIHAVGKRHSRMAALAELLQRVGLSADMASRRIHEVSGGQRQRVALARALASRPRLVVLDEALSALDVSLRGQMLELLVRLQRDEGISFLFIGHDPAVVRMISHRVAVMDQGRIVETGDADAVFSDPRSDTGKALIAAIPTWR</sequence>
<dbReference type="PROSITE" id="PS00211">
    <property type="entry name" value="ABC_TRANSPORTER_1"/>
    <property type="match status" value="1"/>
</dbReference>
<dbReference type="PANTHER" id="PTHR43776">
    <property type="entry name" value="TRANSPORT ATP-BINDING PROTEIN"/>
    <property type="match status" value="1"/>
</dbReference>
<organism evidence="6 7">
    <name type="scientific">Pseudohoeflea suaedae</name>
    <dbReference type="NCBI Taxonomy" id="877384"/>
    <lineage>
        <taxon>Bacteria</taxon>
        <taxon>Pseudomonadati</taxon>
        <taxon>Pseudomonadota</taxon>
        <taxon>Alphaproteobacteria</taxon>
        <taxon>Hyphomicrobiales</taxon>
        <taxon>Rhizobiaceae</taxon>
        <taxon>Pseudohoeflea</taxon>
    </lineage>
</organism>
<comment type="similarity">
    <text evidence="1">Belongs to the ABC transporter superfamily.</text>
</comment>
<dbReference type="Gene3D" id="3.40.50.300">
    <property type="entry name" value="P-loop containing nucleotide triphosphate hydrolases"/>
    <property type="match status" value="1"/>
</dbReference>
<evidence type="ECO:0000256" key="4">
    <source>
        <dbReference type="ARBA" id="ARBA00022840"/>
    </source>
</evidence>
<dbReference type="InterPro" id="IPR050319">
    <property type="entry name" value="ABC_transp_ATP-bind"/>
</dbReference>
<evidence type="ECO:0000256" key="3">
    <source>
        <dbReference type="ARBA" id="ARBA00022741"/>
    </source>
</evidence>
<dbReference type="SMART" id="SM00382">
    <property type="entry name" value="AAA"/>
    <property type="match status" value="1"/>
</dbReference>
<dbReference type="Proteomes" id="UP000295131">
    <property type="component" value="Unassembled WGS sequence"/>
</dbReference>
<evidence type="ECO:0000313" key="6">
    <source>
        <dbReference type="EMBL" id="TDH38419.1"/>
    </source>
</evidence>
<keyword evidence="3" id="KW-0547">Nucleotide-binding</keyword>
<dbReference type="OrthoDB" id="8440418at2"/>
<dbReference type="Pfam" id="PF00005">
    <property type="entry name" value="ABC_tran"/>
    <property type="match status" value="1"/>
</dbReference>
<dbReference type="InterPro" id="IPR027417">
    <property type="entry name" value="P-loop_NTPase"/>
</dbReference>
<comment type="caution">
    <text evidence="6">The sequence shown here is derived from an EMBL/GenBank/DDBJ whole genome shotgun (WGS) entry which is preliminary data.</text>
</comment>
<evidence type="ECO:0000313" key="7">
    <source>
        <dbReference type="Proteomes" id="UP000295131"/>
    </source>
</evidence>
<reference evidence="6 7" key="1">
    <citation type="journal article" date="2013" name="Int. J. Syst. Evol. Microbiol.">
        <title>Hoeflea suaedae sp. nov., an endophytic bacterium isolated from the root of the halophyte Suaeda maritima.</title>
        <authorList>
            <person name="Chung E.J."/>
            <person name="Park J.A."/>
            <person name="Pramanik P."/>
            <person name="Bibi F."/>
            <person name="Jeon C.O."/>
            <person name="Chung Y.R."/>
        </authorList>
    </citation>
    <scope>NUCLEOTIDE SEQUENCE [LARGE SCALE GENOMIC DNA]</scope>
    <source>
        <strain evidence="6 7">YC6898</strain>
    </source>
</reference>
<dbReference type="CDD" id="cd03257">
    <property type="entry name" value="ABC_NikE_OppD_transporters"/>
    <property type="match status" value="1"/>
</dbReference>
<feature type="domain" description="ABC transporter" evidence="5">
    <location>
        <begin position="6"/>
        <end position="249"/>
    </location>
</feature>
<dbReference type="SUPFAM" id="SSF52540">
    <property type="entry name" value="P-loop containing nucleoside triphosphate hydrolases"/>
    <property type="match status" value="1"/>
</dbReference>
<dbReference type="PANTHER" id="PTHR43776:SF7">
    <property type="entry name" value="D,D-DIPEPTIDE TRANSPORT ATP-BINDING PROTEIN DDPF-RELATED"/>
    <property type="match status" value="1"/>
</dbReference>
<dbReference type="GO" id="GO:0005524">
    <property type="term" value="F:ATP binding"/>
    <property type="evidence" value="ECO:0007669"/>
    <property type="project" value="UniProtKB-KW"/>
</dbReference>
<dbReference type="EMBL" id="SMSI01000001">
    <property type="protein sequence ID" value="TDH38419.1"/>
    <property type="molecule type" value="Genomic_DNA"/>
</dbReference>
<name>A0A4R5PN82_9HYPH</name>
<evidence type="ECO:0000259" key="5">
    <source>
        <dbReference type="PROSITE" id="PS50893"/>
    </source>
</evidence>
<dbReference type="PROSITE" id="PS50893">
    <property type="entry name" value="ABC_TRANSPORTER_2"/>
    <property type="match status" value="1"/>
</dbReference>
<dbReference type="GO" id="GO:0055085">
    <property type="term" value="P:transmembrane transport"/>
    <property type="evidence" value="ECO:0007669"/>
    <property type="project" value="UniProtKB-ARBA"/>
</dbReference>
<evidence type="ECO:0000256" key="1">
    <source>
        <dbReference type="ARBA" id="ARBA00005417"/>
    </source>
</evidence>
<dbReference type="AlphaFoldDB" id="A0A4R5PN82"/>
<dbReference type="GO" id="GO:0016887">
    <property type="term" value="F:ATP hydrolysis activity"/>
    <property type="evidence" value="ECO:0007669"/>
    <property type="project" value="InterPro"/>
</dbReference>
<accession>A0A4R5PN82</accession>
<gene>
    <name evidence="6" type="ORF">E2A64_04715</name>
</gene>
<protein>
    <submittedName>
        <fullName evidence="6">ABC transporter ATP-binding protein</fullName>
    </submittedName>
</protein>
<dbReference type="RefSeq" id="WP_133283254.1">
    <property type="nucleotide sequence ID" value="NZ_SMSI01000001.1"/>
</dbReference>